<feature type="compositionally biased region" description="Low complexity" evidence="5">
    <location>
        <begin position="326"/>
        <end position="335"/>
    </location>
</feature>
<evidence type="ECO:0000259" key="6">
    <source>
        <dbReference type="PROSITE" id="PS50865"/>
    </source>
</evidence>
<dbReference type="Gene3D" id="6.10.140.2220">
    <property type="match status" value="1"/>
</dbReference>
<feature type="domain" description="MYND-type" evidence="6">
    <location>
        <begin position="32"/>
        <end position="74"/>
    </location>
</feature>
<dbReference type="GO" id="GO:0008270">
    <property type="term" value="F:zinc ion binding"/>
    <property type="evidence" value="ECO:0007669"/>
    <property type="project" value="UniProtKB-KW"/>
</dbReference>
<sequence length="364" mass="41533">MTNDASSAPPPNDDDRLPMFHDGLPSHVHPRCSHCLQVQRSYKTPLALCKACGMAMYCSKECQVSHWPSHKSDCKTHKAERLRLAQKTGSDTAFTDLAAWMRFHDATLKNCAIASMQLPSFSHMERKAVFCVYLRHEPGDLSQPPHKRFVIGTARRGNFPDDINPMSDLRGSLYLRYPQFCEEGRDEFGNNFYGVIRIGVFVVFGCDEEGVPDWITERYIHFSIDKETAKARRVARDVEGTLQEYVRRGERMRFCCGPIPGAKDVCCCGGLFDHSEFEKALWNSSATKLTQNRPLTANRPMLKRMSSVLRRQTSLWMQTSVKQPTLRPPLTMLPTFNRRPRPRTPSTSLPPRCWGLSNPRTQPH</sequence>
<dbReference type="Pfam" id="PF01753">
    <property type="entry name" value="zf-MYND"/>
    <property type="match status" value="1"/>
</dbReference>
<protein>
    <recommendedName>
        <fullName evidence="6">MYND-type domain-containing protein</fullName>
    </recommendedName>
</protein>
<evidence type="ECO:0000256" key="1">
    <source>
        <dbReference type="ARBA" id="ARBA00022723"/>
    </source>
</evidence>
<organism evidence="7 8">
    <name type="scientific">Favolaschia claudopus</name>
    <dbReference type="NCBI Taxonomy" id="2862362"/>
    <lineage>
        <taxon>Eukaryota</taxon>
        <taxon>Fungi</taxon>
        <taxon>Dikarya</taxon>
        <taxon>Basidiomycota</taxon>
        <taxon>Agaricomycotina</taxon>
        <taxon>Agaricomycetes</taxon>
        <taxon>Agaricomycetidae</taxon>
        <taxon>Agaricales</taxon>
        <taxon>Marasmiineae</taxon>
        <taxon>Mycenaceae</taxon>
        <taxon>Favolaschia</taxon>
    </lineage>
</organism>
<keyword evidence="3" id="KW-0862">Zinc</keyword>
<dbReference type="InterPro" id="IPR002893">
    <property type="entry name" value="Znf_MYND"/>
</dbReference>
<evidence type="ECO:0000313" key="8">
    <source>
        <dbReference type="Proteomes" id="UP001362999"/>
    </source>
</evidence>
<feature type="region of interest" description="Disordered" evidence="5">
    <location>
        <begin position="326"/>
        <end position="364"/>
    </location>
</feature>
<accession>A0AAW0B2N7</accession>
<name>A0AAW0B2N7_9AGAR</name>
<evidence type="ECO:0000256" key="2">
    <source>
        <dbReference type="ARBA" id="ARBA00022771"/>
    </source>
</evidence>
<evidence type="ECO:0000256" key="4">
    <source>
        <dbReference type="PROSITE-ProRule" id="PRU00134"/>
    </source>
</evidence>
<keyword evidence="8" id="KW-1185">Reference proteome</keyword>
<dbReference type="AlphaFoldDB" id="A0AAW0B2N7"/>
<dbReference type="Proteomes" id="UP001362999">
    <property type="component" value="Unassembled WGS sequence"/>
</dbReference>
<evidence type="ECO:0000256" key="5">
    <source>
        <dbReference type="SAM" id="MobiDB-lite"/>
    </source>
</evidence>
<comment type="caution">
    <text evidence="7">The sequence shown here is derived from an EMBL/GenBank/DDBJ whole genome shotgun (WGS) entry which is preliminary data.</text>
</comment>
<keyword evidence="1" id="KW-0479">Metal-binding</keyword>
<keyword evidence="2 4" id="KW-0863">Zinc-finger</keyword>
<dbReference type="EMBL" id="JAWWNJ010000042">
    <property type="protein sequence ID" value="KAK7020099.1"/>
    <property type="molecule type" value="Genomic_DNA"/>
</dbReference>
<evidence type="ECO:0000313" key="7">
    <source>
        <dbReference type="EMBL" id="KAK7020099.1"/>
    </source>
</evidence>
<reference evidence="7 8" key="1">
    <citation type="journal article" date="2024" name="J Genomics">
        <title>Draft genome sequencing and assembly of Favolaschia claudopus CIRM-BRFM 2984 isolated from oak limbs.</title>
        <authorList>
            <person name="Navarro D."/>
            <person name="Drula E."/>
            <person name="Chaduli D."/>
            <person name="Cazenave R."/>
            <person name="Ahrendt S."/>
            <person name="Wang J."/>
            <person name="Lipzen A."/>
            <person name="Daum C."/>
            <person name="Barry K."/>
            <person name="Grigoriev I.V."/>
            <person name="Favel A."/>
            <person name="Rosso M.N."/>
            <person name="Martin F."/>
        </authorList>
    </citation>
    <scope>NUCLEOTIDE SEQUENCE [LARGE SCALE GENOMIC DNA]</scope>
    <source>
        <strain evidence="7 8">CIRM-BRFM 2984</strain>
    </source>
</reference>
<proteinExistence type="predicted"/>
<evidence type="ECO:0000256" key="3">
    <source>
        <dbReference type="ARBA" id="ARBA00022833"/>
    </source>
</evidence>
<gene>
    <name evidence="7" type="ORF">R3P38DRAFT_1240465</name>
</gene>
<dbReference type="PROSITE" id="PS50865">
    <property type="entry name" value="ZF_MYND_2"/>
    <property type="match status" value="1"/>
</dbReference>
<dbReference type="SUPFAM" id="SSF144232">
    <property type="entry name" value="HIT/MYND zinc finger-like"/>
    <property type="match status" value="1"/>
</dbReference>